<evidence type="ECO:0000256" key="2">
    <source>
        <dbReference type="ARBA" id="ARBA00022771"/>
    </source>
</evidence>
<dbReference type="Pfam" id="PF13920">
    <property type="entry name" value="zf-C3HC4_3"/>
    <property type="match status" value="1"/>
</dbReference>
<keyword evidence="10" id="KW-1185">Reference proteome</keyword>
<protein>
    <recommendedName>
        <fullName evidence="7">RING-type domain-containing protein</fullName>
    </recommendedName>
</protein>
<keyword evidence="1" id="KW-0479">Metal-binding</keyword>
<keyword evidence="5" id="KW-0175">Coiled coil</keyword>
<dbReference type="RefSeq" id="XP_003576001.3">
    <property type="nucleotide sequence ID" value="XM_003575953.4"/>
</dbReference>
<keyword evidence="2 4" id="KW-0863">Zinc-finger</keyword>
<dbReference type="OrthoDB" id="1711136at2759"/>
<evidence type="ECO:0000256" key="6">
    <source>
        <dbReference type="SAM" id="SignalP"/>
    </source>
</evidence>
<feature type="signal peptide" evidence="6">
    <location>
        <begin position="1"/>
        <end position="21"/>
    </location>
</feature>
<dbReference type="STRING" id="15368.A0A2K2CNB8"/>
<dbReference type="GeneID" id="100838817"/>
<name>A0A2K2CNB8_BRADI</name>
<dbReference type="Gramene" id="PNT63514">
    <property type="protein sequence ID" value="PNT63514"/>
    <property type="gene ID" value="BRADI_4g16950v3"/>
</dbReference>
<evidence type="ECO:0000313" key="8">
    <source>
        <dbReference type="EMBL" id="PNT63514.1"/>
    </source>
</evidence>
<dbReference type="PANTHER" id="PTHR42647">
    <property type="entry name" value="SBP (S-RIBONUCLEASE BINDING PROTEIN) FAMILY PROTEIN"/>
    <property type="match status" value="1"/>
</dbReference>
<keyword evidence="3" id="KW-0862">Zinc</keyword>
<dbReference type="AlphaFoldDB" id="A0A2K2CNB8"/>
<dbReference type="EnsemblPlants" id="PNT63514">
    <property type="protein sequence ID" value="PNT63514"/>
    <property type="gene ID" value="BRADI_4g16950v3"/>
</dbReference>
<accession>A0A2K2CNB8</accession>
<dbReference type="CDD" id="cd16649">
    <property type="entry name" value="mRING-HC-C3HC5_CGRF1-like"/>
    <property type="match status" value="1"/>
</dbReference>
<dbReference type="EMBL" id="CM000883">
    <property type="protein sequence ID" value="PNT63514.1"/>
    <property type="molecule type" value="Genomic_DNA"/>
</dbReference>
<dbReference type="GO" id="GO:0004842">
    <property type="term" value="F:ubiquitin-protein transferase activity"/>
    <property type="evidence" value="ECO:0000318"/>
    <property type="project" value="GO_Central"/>
</dbReference>
<dbReference type="GO" id="GO:0008270">
    <property type="term" value="F:zinc ion binding"/>
    <property type="evidence" value="ECO:0007669"/>
    <property type="project" value="UniProtKB-KW"/>
</dbReference>
<evidence type="ECO:0000313" key="10">
    <source>
        <dbReference type="Proteomes" id="UP000008810"/>
    </source>
</evidence>
<reference evidence="9" key="3">
    <citation type="submission" date="2018-08" db="UniProtKB">
        <authorList>
            <consortium name="EnsemblPlants"/>
        </authorList>
    </citation>
    <scope>IDENTIFICATION</scope>
    <source>
        <strain evidence="9">cv. Bd21</strain>
    </source>
</reference>
<feature type="coiled-coil region" evidence="5">
    <location>
        <begin position="232"/>
        <end position="259"/>
    </location>
</feature>
<evidence type="ECO:0000256" key="4">
    <source>
        <dbReference type="PROSITE-ProRule" id="PRU00175"/>
    </source>
</evidence>
<organism evidence="8">
    <name type="scientific">Brachypodium distachyon</name>
    <name type="common">Purple false brome</name>
    <name type="synonym">Trachynia distachya</name>
    <dbReference type="NCBI Taxonomy" id="15368"/>
    <lineage>
        <taxon>Eukaryota</taxon>
        <taxon>Viridiplantae</taxon>
        <taxon>Streptophyta</taxon>
        <taxon>Embryophyta</taxon>
        <taxon>Tracheophyta</taxon>
        <taxon>Spermatophyta</taxon>
        <taxon>Magnoliopsida</taxon>
        <taxon>Liliopsida</taxon>
        <taxon>Poales</taxon>
        <taxon>Poaceae</taxon>
        <taxon>BOP clade</taxon>
        <taxon>Pooideae</taxon>
        <taxon>Stipodae</taxon>
        <taxon>Brachypodieae</taxon>
        <taxon>Brachypodium</taxon>
    </lineage>
</organism>
<evidence type="ECO:0000256" key="3">
    <source>
        <dbReference type="ARBA" id="ARBA00022833"/>
    </source>
</evidence>
<reference evidence="8" key="2">
    <citation type="submission" date="2017-06" db="EMBL/GenBank/DDBJ databases">
        <title>WGS assembly of Brachypodium distachyon.</title>
        <authorList>
            <consortium name="The International Brachypodium Initiative"/>
            <person name="Lucas S."/>
            <person name="Harmon-Smith M."/>
            <person name="Lail K."/>
            <person name="Tice H."/>
            <person name="Grimwood J."/>
            <person name="Bruce D."/>
            <person name="Barry K."/>
            <person name="Shu S."/>
            <person name="Lindquist E."/>
            <person name="Wang M."/>
            <person name="Pitluck S."/>
            <person name="Vogel J.P."/>
            <person name="Garvin D.F."/>
            <person name="Mockler T.C."/>
            <person name="Schmutz J."/>
            <person name="Rokhsar D."/>
            <person name="Bevan M.W."/>
        </authorList>
    </citation>
    <scope>NUCLEOTIDE SEQUENCE</scope>
    <source>
        <strain evidence="8">Bd21</strain>
    </source>
</reference>
<evidence type="ECO:0000313" key="9">
    <source>
        <dbReference type="EnsemblPlants" id="PNT63514"/>
    </source>
</evidence>
<evidence type="ECO:0000259" key="7">
    <source>
        <dbReference type="PROSITE" id="PS50089"/>
    </source>
</evidence>
<feature type="domain" description="RING-type" evidence="7">
    <location>
        <begin position="337"/>
        <end position="371"/>
    </location>
</feature>
<dbReference type="KEGG" id="bdi:100838817"/>
<evidence type="ECO:0000256" key="1">
    <source>
        <dbReference type="ARBA" id="ARBA00022723"/>
    </source>
</evidence>
<dbReference type="InterPro" id="IPR013083">
    <property type="entry name" value="Znf_RING/FYVE/PHD"/>
</dbReference>
<gene>
    <name evidence="9" type="primary">LOC100838817</name>
    <name evidence="8" type="ORF">BRADI_4g16950v3</name>
</gene>
<evidence type="ECO:0000256" key="5">
    <source>
        <dbReference type="SAM" id="Coils"/>
    </source>
</evidence>
<dbReference type="Proteomes" id="UP000008810">
    <property type="component" value="Chromosome 4"/>
</dbReference>
<reference evidence="8 9" key="1">
    <citation type="journal article" date="2010" name="Nature">
        <title>Genome sequencing and analysis of the model grass Brachypodium distachyon.</title>
        <authorList>
            <consortium name="International Brachypodium Initiative"/>
        </authorList>
    </citation>
    <scope>NUCLEOTIDE SEQUENCE [LARGE SCALE GENOMIC DNA]</scope>
    <source>
        <strain evidence="8 9">Bd21</strain>
    </source>
</reference>
<dbReference type="PANTHER" id="PTHR42647:SF68">
    <property type="entry name" value="OS11G0542100 PROTEIN"/>
    <property type="match status" value="1"/>
</dbReference>
<keyword evidence="6" id="KW-0732">Signal</keyword>
<dbReference type="Gene3D" id="3.30.40.10">
    <property type="entry name" value="Zinc/RING finger domain, C3HC4 (zinc finger)"/>
    <property type="match status" value="1"/>
</dbReference>
<dbReference type="FunCoup" id="A0A2K2CNB8">
    <property type="interactions" value="5"/>
</dbReference>
<dbReference type="InterPro" id="IPR001841">
    <property type="entry name" value="Znf_RING"/>
</dbReference>
<proteinExistence type="predicted"/>
<dbReference type="PROSITE" id="PS50089">
    <property type="entry name" value="ZF_RING_2"/>
    <property type="match status" value="1"/>
</dbReference>
<dbReference type="ExpressionAtlas" id="A0A2K2CNB8">
    <property type="expression patterns" value="baseline and differential"/>
</dbReference>
<sequence length="388" mass="40930">MDRPTALVPSFAFVMWRLVVASQHHPSMSPPLCIKATRAKSQCKSSLSSSVQVSSLVGMAVQAQFGLGGLAGINTAACLPRPNPAYEAEAQMLAMQQDYGYRALLSPAGAAAFYNDCAAAVVSGGPSSLTCHNGQSRKRSRDDADAYSSASLLLPIPGMPNVADESAMTSTSGRLSSWSAGALVSELSRQNGEIDALMRLECERLRAGVEHARKRQCQALVHAASVAAVVRMREKEAELDAARQRNAALEERLRQVAAESDAWRGLARSNGAVAAGLRATLDHVLLLRAAARPAEGFGESSALDADDAQSCCFEGPNDDDVGTSSLAPALALGKWACKCCGEREASVLLLPCRHLCLCKMCEPRLDACPVCLAVKNTCVAARSPLEVS</sequence>
<feature type="chain" id="PRO_5043158508" description="RING-type domain-containing protein" evidence="6">
    <location>
        <begin position="22"/>
        <end position="388"/>
    </location>
</feature>